<accession>A0A423PZV2</accession>
<evidence type="ECO:0008006" key="4">
    <source>
        <dbReference type="Google" id="ProtNLM"/>
    </source>
</evidence>
<organism evidence="2 3">
    <name type="scientific">Salinisphaera japonica YTM-1</name>
    <dbReference type="NCBI Taxonomy" id="1209778"/>
    <lineage>
        <taxon>Bacteria</taxon>
        <taxon>Pseudomonadati</taxon>
        <taxon>Pseudomonadota</taxon>
        <taxon>Gammaproteobacteria</taxon>
        <taxon>Salinisphaerales</taxon>
        <taxon>Salinisphaeraceae</taxon>
        <taxon>Salinisphaera</taxon>
    </lineage>
</organism>
<dbReference type="Proteomes" id="UP000285310">
    <property type="component" value="Unassembled WGS sequence"/>
</dbReference>
<dbReference type="PIRSF" id="PIRSF033535">
    <property type="entry name" value="UCP033535_plp"/>
    <property type="match status" value="1"/>
</dbReference>
<keyword evidence="1" id="KW-0812">Transmembrane</keyword>
<dbReference type="InterPro" id="IPR014582">
    <property type="entry name" value="UCP033535_lipo"/>
</dbReference>
<evidence type="ECO:0000313" key="3">
    <source>
        <dbReference type="Proteomes" id="UP000285310"/>
    </source>
</evidence>
<sequence>MTTATKTQAQNQRRSGLSPAAKRGIGIGVVAALIVVMGLDTTFVSNTGDSAAVDAGFSPEAYGEKTFPEIKKTVTQRAAPAPKLAQALSDDEDAAIADYGVEGAVAPVLSVEATGTVESCDGGICTLDVADMPEGQVMRVQVGPAVNGTALRDGAGGIAFGDFKNQIEYQNAAAGINNAMKEAILSDLDRDALPGQQLHVIGVFQRIIPNNWLITPVALETGA</sequence>
<protein>
    <recommendedName>
        <fullName evidence="4">DUF2291 domain-containing protein</fullName>
    </recommendedName>
</protein>
<dbReference type="AlphaFoldDB" id="A0A423PZV2"/>
<feature type="transmembrane region" description="Helical" evidence="1">
    <location>
        <begin position="20"/>
        <end position="39"/>
    </location>
</feature>
<keyword evidence="3" id="KW-1185">Reference proteome</keyword>
<dbReference type="InterPro" id="IPR036215">
    <property type="entry name" value="TM0957-like_sf"/>
</dbReference>
<dbReference type="RefSeq" id="WP_123657265.1">
    <property type="nucleotide sequence ID" value="NZ_AYKG01000007.1"/>
</dbReference>
<dbReference type="OrthoDB" id="6631333at2"/>
<comment type="caution">
    <text evidence="2">The sequence shown here is derived from an EMBL/GenBank/DDBJ whole genome shotgun (WGS) entry which is preliminary data.</text>
</comment>
<proteinExistence type="predicted"/>
<gene>
    <name evidence="2" type="ORF">SAJA_03565</name>
</gene>
<keyword evidence="1" id="KW-0472">Membrane</keyword>
<dbReference type="InParanoid" id="A0A423PZV2"/>
<evidence type="ECO:0000313" key="2">
    <source>
        <dbReference type="EMBL" id="ROO31165.1"/>
    </source>
</evidence>
<evidence type="ECO:0000256" key="1">
    <source>
        <dbReference type="SAM" id="Phobius"/>
    </source>
</evidence>
<keyword evidence="1" id="KW-1133">Transmembrane helix</keyword>
<name>A0A423PZV2_9GAMM</name>
<dbReference type="SUPFAM" id="SSF141318">
    <property type="entry name" value="TM0957-like"/>
    <property type="match status" value="1"/>
</dbReference>
<dbReference type="Pfam" id="PF10054">
    <property type="entry name" value="DUF2291"/>
    <property type="match status" value="1"/>
</dbReference>
<dbReference type="EMBL" id="AYKG01000007">
    <property type="protein sequence ID" value="ROO31165.1"/>
    <property type="molecule type" value="Genomic_DNA"/>
</dbReference>
<reference evidence="2 3" key="1">
    <citation type="submission" date="2013-10" db="EMBL/GenBank/DDBJ databases">
        <title>Salinisphaera japonica YTM-1 Genome Sequencing.</title>
        <authorList>
            <person name="Lai Q."/>
            <person name="Li C."/>
            <person name="Shao Z."/>
        </authorList>
    </citation>
    <scope>NUCLEOTIDE SEQUENCE [LARGE SCALE GENOMIC DNA]</scope>
    <source>
        <strain evidence="2 3">YTM-1</strain>
    </source>
</reference>